<sequence>MSLSTTATAKAQFGDLTTANQNIAIHTPAAQAAGKFAEYLAEKQAAGKPVAAPANGAPRPDELAKTLFGKAFDPATGTVNLDRATGTTRQHTAEFAGLLRQRLAAAKLDPTQPVNLSIGADHRIIVDNSNPHAADIAKLFQDDPALAQAYRDVAGQNDRLALLQTGAAYVKEWNGATSDGERQALWTRYSELMNRLSGSFSGRMTFGPGTATAESQQMLRRMGVAV</sequence>
<protein>
    <submittedName>
        <fullName evidence="1">Uncharacterized protein</fullName>
    </submittedName>
</protein>
<accession>A0ABV7VJW1</accession>
<organism evidence="1 2">
    <name type="scientific">Ferrovibrio xuzhouensis</name>
    <dbReference type="NCBI Taxonomy" id="1576914"/>
    <lineage>
        <taxon>Bacteria</taxon>
        <taxon>Pseudomonadati</taxon>
        <taxon>Pseudomonadota</taxon>
        <taxon>Alphaproteobacteria</taxon>
        <taxon>Rhodospirillales</taxon>
        <taxon>Rhodospirillaceae</taxon>
        <taxon>Ferrovibrio</taxon>
    </lineage>
</organism>
<proteinExistence type="predicted"/>
<name>A0ABV7VJW1_9PROT</name>
<reference evidence="2" key="1">
    <citation type="journal article" date="2019" name="Int. J. Syst. Evol. Microbiol.">
        <title>The Global Catalogue of Microorganisms (GCM) 10K type strain sequencing project: providing services to taxonomists for standard genome sequencing and annotation.</title>
        <authorList>
            <consortium name="The Broad Institute Genomics Platform"/>
            <consortium name="The Broad Institute Genome Sequencing Center for Infectious Disease"/>
            <person name="Wu L."/>
            <person name="Ma J."/>
        </authorList>
    </citation>
    <scope>NUCLEOTIDE SEQUENCE [LARGE SCALE GENOMIC DNA]</scope>
    <source>
        <strain evidence="2">KCTC 42182</strain>
    </source>
</reference>
<comment type="caution">
    <text evidence="1">The sequence shown here is derived from an EMBL/GenBank/DDBJ whole genome shotgun (WGS) entry which is preliminary data.</text>
</comment>
<dbReference type="Proteomes" id="UP001595711">
    <property type="component" value="Unassembled WGS sequence"/>
</dbReference>
<dbReference type="EMBL" id="JBHRYJ010000004">
    <property type="protein sequence ID" value="MFC3677530.1"/>
    <property type="molecule type" value="Genomic_DNA"/>
</dbReference>
<dbReference type="RefSeq" id="WP_379729081.1">
    <property type="nucleotide sequence ID" value="NZ_JBHRYJ010000004.1"/>
</dbReference>
<evidence type="ECO:0000313" key="2">
    <source>
        <dbReference type="Proteomes" id="UP001595711"/>
    </source>
</evidence>
<evidence type="ECO:0000313" key="1">
    <source>
        <dbReference type="EMBL" id="MFC3677530.1"/>
    </source>
</evidence>
<gene>
    <name evidence="1" type="ORF">ACFOOQ_18390</name>
</gene>
<keyword evidence="2" id="KW-1185">Reference proteome</keyword>